<evidence type="ECO:0000256" key="1">
    <source>
        <dbReference type="ARBA" id="ARBA00008857"/>
    </source>
</evidence>
<dbReference type="InterPro" id="IPR011010">
    <property type="entry name" value="DNA_brk_join_enz"/>
</dbReference>
<keyword evidence="2" id="KW-0229">DNA integration</keyword>
<gene>
    <name evidence="6" type="ORF">Q4494_04265</name>
</gene>
<name>A0AAW7XQW4_9RHOB</name>
<dbReference type="PANTHER" id="PTHR30349:SF41">
    <property type="entry name" value="INTEGRASE_RECOMBINASE PROTEIN MJ0367-RELATED"/>
    <property type="match status" value="1"/>
</dbReference>
<comment type="caution">
    <text evidence="6">The sequence shown here is derived from an EMBL/GenBank/DDBJ whole genome shotgun (WGS) entry which is preliminary data.</text>
</comment>
<keyword evidence="4" id="KW-0233">DNA recombination</keyword>
<evidence type="ECO:0000313" key="7">
    <source>
        <dbReference type="Proteomes" id="UP001169823"/>
    </source>
</evidence>
<dbReference type="Gene3D" id="1.10.443.10">
    <property type="entry name" value="Intergrase catalytic core"/>
    <property type="match status" value="1"/>
</dbReference>
<evidence type="ECO:0000313" key="6">
    <source>
        <dbReference type="EMBL" id="MDO6456282.1"/>
    </source>
</evidence>
<dbReference type="GO" id="GO:0006310">
    <property type="term" value="P:DNA recombination"/>
    <property type="evidence" value="ECO:0007669"/>
    <property type="project" value="UniProtKB-KW"/>
</dbReference>
<feature type="domain" description="Tyr recombinase" evidence="5">
    <location>
        <begin position="183"/>
        <end position="393"/>
    </location>
</feature>
<dbReference type="Proteomes" id="UP001169823">
    <property type="component" value="Unassembled WGS sequence"/>
</dbReference>
<proteinExistence type="inferred from homology"/>
<evidence type="ECO:0000259" key="5">
    <source>
        <dbReference type="PROSITE" id="PS51898"/>
    </source>
</evidence>
<dbReference type="GO" id="GO:0015074">
    <property type="term" value="P:DNA integration"/>
    <property type="evidence" value="ECO:0007669"/>
    <property type="project" value="UniProtKB-KW"/>
</dbReference>
<dbReference type="EMBL" id="JAUOPJ010000003">
    <property type="protein sequence ID" value="MDO6456282.1"/>
    <property type="molecule type" value="Genomic_DNA"/>
</dbReference>
<dbReference type="InterPro" id="IPR050090">
    <property type="entry name" value="Tyrosine_recombinase_XerCD"/>
</dbReference>
<dbReference type="RefSeq" id="WP_303494428.1">
    <property type="nucleotide sequence ID" value="NZ_JAUOPJ010000003.1"/>
</dbReference>
<protein>
    <submittedName>
        <fullName evidence="6">Tyrosine-type recombinase/integrase</fullName>
    </submittedName>
</protein>
<dbReference type="AlphaFoldDB" id="A0AAW7XQW4"/>
<keyword evidence="3" id="KW-0238">DNA-binding</keyword>
<organism evidence="6 7">
    <name type="scientific">Celeribacter halophilus</name>
    <dbReference type="NCBI Taxonomy" id="576117"/>
    <lineage>
        <taxon>Bacteria</taxon>
        <taxon>Pseudomonadati</taxon>
        <taxon>Pseudomonadota</taxon>
        <taxon>Alphaproteobacteria</taxon>
        <taxon>Rhodobacterales</taxon>
        <taxon>Roseobacteraceae</taxon>
        <taxon>Celeribacter</taxon>
    </lineage>
</organism>
<dbReference type="InterPro" id="IPR002104">
    <property type="entry name" value="Integrase_catalytic"/>
</dbReference>
<dbReference type="GO" id="GO:0003677">
    <property type="term" value="F:DNA binding"/>
    <property type="evidence" value="ECO:0007669"/>
    <property type="project" value="UniProtKB-KW"/>
</dbReference>
<reference evidence="6" key="1">
    <citation type="submission" date="2023-07" db="EMBL/GenBank/DDBJ databases">
        <title>Genome content predicts the carbon catabolic preferences of heterotrophic bacteria.</title>
        <authorList>
            <person name="Gralka M."/>
        </authorList>
    </citation>
    <scope>NUCLEOTIDE SEQUENCE</scope>
    <source>
        <strain evidence="6">I2M02</strain>
    </source>
</reference>
<dbReference type="SUPFAM" id="SSF56349">
    <property type="entry name" value="DNA breaking-rejoining enzymes"/>
    <property type="match status" value="1"/>
</dbReference>
<evidence type="ECO:0000256" key="4">
    <source>
        <dbReference type="ARBA" id="ARBA00023172"/>
    </source>
</evidence>
<dbReference type="PANTHER" id="PTHR30349">
    <property type="entry name" value="PHAGE INTEGRASE-RELATED"/>
    <property type="match status" value="1"/>
</dbReference>
<dbReference type="Pfam" id="PF00589">
    <property type="entry name" value="Phage_integrase"/>
    <property type="match status" value="1"/>
</dbReference>
<accession>A0AAW7XQW4</accession>
<dbReference type="PROSITE" id="PS51898">
    <property type="entry name" value="TYR_RECOMBINASE"/>
    <property type="match status" value="1"/>
</dbReference>
<dbReference type="Gene3D" id="1.10.150.130">
    <property type="match status" value="1"/>
</dbReference>
<dbReference type="InterPro" id="IPR010998">
    <property type="entry name" value="Integrase_recombinase_N"/>
</dbReference>
<dbReference type="InterPro" id="IPR013762">
    <property type="entry name" value="Integrase-like_cat_sf"/>
</dbReference>
<comment type="similarity">
    <text evidence="1">Belongs to the 'phage' integrase family.</text>
</comment>
<sequence length="471" mass="53359">MSYSTETVTVHKKLKLDKRANSSNWYARLTLDDGKRVVLSTKTDDIDLATERAWEMYHETRARIKNHLPAQTRKFKHVAEYAILRMQKELNEGGGKQAYKDYISALRRWLIPYFGSVDVAKIDLAALTAFDAWRTEQNKKPFSQSGINNHNAALNRVLDEAELHGWIVKSLRPTLLNKGTKSESRGSFTDAEYKKIYTALRTWHKKTDNTKASATREVLRNYVLFLANTGVRHGTEALGLRWRNVEWQDNRGERYLVVNVDGKTKKRSAVARDTVEDYLDRQRKLNPKLQDGNFDELIASRSDEFVFTTRLGDVATIFNLNRAFNSLLDVLNLKQGADGKSRTLYSLRHYYATRDLKRGITTHALSKQLGNSTAMIDKHYSKYSPLLNADLHSGRNMRSESKKAPTERVQSVADTAFALLADSKLDEQELLAALGVGRNDYVLTEKVAQLALTAKGSGQISSATLLQILNG</sequence>
<evidence type="ECO:0000256" key="2">
    <source>
        <dbReference type="ARBA" id="ARBA00022908"/>
    </source>
</evidence>
<evidence type="ECO:0000256" key="3">
    <source>
        <dbReference type="ARBA" id="ARBA00023125"/>
    </source>
</evidence>